<keyword evidence="1" id="KW-0812">Transmembrane</keyword>
<proteinExistence type="predicted"/>
<accession>A0AAD4N509</accession>
<dbReference type="Proteomes" id="UP001201812">
    <property type="component" value="Unassembled WGS sequence"/>
</dbReference>
<comment type="caution">
    <text evidence="2">The sequence shown here is derived from an EMBL/GenBank/DDBJ whole genome shotgun (WGS) entry which is preliminary data.</text>
</comment>
<dbReference type="AlphaFoldDB" id="A0AAD4N509"/>
<dbReference type="SUPFAM" id="SSF47616">
    <property type="entry name" value="GST C-terminal domain-like"/>
    <property type="match status" value="1"/>
</dbReference>
<name>A0AAD4N509_9BILA</name>
<evidence type="ECO:0000256" key="1">
    <source>
        <dbReference type="SAM" id="Phobius"/>
    </source>
</evidence>
<dbReference type="InterPro" id="IPR036282">
    <property type="entry name" value="Glutathione-S-Trfase_C_sf"/>
</dbReference>
<dbReference type="Gene3D" id="3.40.30.10">
    <property type="entry name" value="Glutaredoxin"/>
    <property type="match status" value="1"/>
</dbReference>
<organism evidence="2 3">
    <name type="scientific">Ditylenchus destructor</name>
    <dbReference type="NCBI Taxonomy" id="166010"/>
    <lineage>
        <taxon>Eukaryota</taxon>
        <taxon>Metazoa</taxon>
        <taxon>Ecdysozoa</taxon>
        <taxon>Nematoda</taxon>
        <taxon>Chromadorea</taxon>
        <taxon>Rhabditida</taxon>
        <taxon>Tylenchina</taxon>
        <taxon>Tylenchomorpha</taxon>
        <taxon>Sphaerularioidea</taxon>
        <taxon>Anguinidae</taxon>
        <taxon>Anguininae</taxon>
        <taxon>Ditylenchus</taxon>
    </lineage>
</organism>
<sequence>MDSERVLFSNELPNSLQSTFNSPKFIFYFEQRSKIAQKEQSETFNHDNRDINSLFDPKRLIKRILDCTGLIQSFAFVDVPKHDISEKGEDSAKIMREIPAGILPAMLVDGVFLVGLPTISRSLAARTGLDGCSLLENGQIDMITDILLKTIENMESLLRSDVVDNEVANDIVSITPLMSFVEAEIYCNVLPYLDLQLGRNGRKYMIGNRETWADHTLDYFLEILHSIIVTMPQLFLVGEQNHGVFFGTKSTVMPLIKPFMLFYAIRTIFALDFMFVKIILFGKHDYCVGFGTAWMKTPLT</sequence>
<dbReference type="EMBL" id="JAKKPZ010000012">
    <property type="protein sequence ID" value="KAI1715055.1"/>
    <property type="molecule type" value="Genomic_DNA"/>
</dbReference>
<dbReference type="Gene3D" id="1.20.1050.10">
    <property type="match status" value="1"/>
</dbReference>
<evidence type="ECO:0000313" key="2">
    <source>
        <dbReference type="EMBL" id="KAI1715055.1"/>
    </source>
</evidence>
<feature type="transmembrane region" description="Helical" evidence="1">
    <location>
        <begin position="260"/>
        <end position="280"/>
    </location>
</feature>
<gene>
    <name evidence="2" type="ORF">DdX_08334</name>
</gene>
<reference evidence="2" key="1">
    <citation type="submission" date="2022-01" db="EMBL/GenBank/DDBJ databases">
        <title>Genome Sequence Resource for Two Populations of Ditylenchus destructor, the Migratory Endoparasitic Phytonematode.</title>
        <authorList>
            <person name="Zhang H."/>
            <person name="Lin R."/>
            <person name="Xie B."/>
        </authorList>
    </citation>
    <scope>NUCLEOTIDE SEQUENCE</scope>
    <source>
        <strain evidence="2">BazhouSP</strain>
    </source>
</reference>
<keyword evidence="1" id="KW-1133">Transmembrane helix</keyword>
<keyword evidence="3" id="KW-1185">Reference proteome</keyword>
<evidence type="ECO:0000313" key="3">
    <source>
        <dbReference type="Proteomes" id="UP001201812"/>
    </source>
</evidence>
<protein>
    <submittedName>
        <fullName evidence="2">Hematopoietic prostaglandin D synthase</fullName>
    </submittedName>
</protein>
<keyword evidence="1" id="KW-0472">Membrane</keyword>